<dbReference type="InterPro" id="IPR042099">
    <property type="entry name" value="ANL_N_sf"/>
</dbReference>
<reference evidence="6 7" key="1">
    <citation type="journal article" date="2019" name="Int. J. Syst. Evol. Microbiol.">
        <title>The Global Catalogue of Microorganisms (GCM) 10K type strain sequencing project: providing services to taxonomists for standard genome sequencing and annotation.</title>
        <authorList>
            <consortium name="The Broad Institute Genomics Platform"/>
            <consortium name="The Broad Institute Genome Sequencing Center for Infectious Disease"/>
            <person name="Wu L."/>
            <person name="Ma J."/>
        </authorList>
    </citation>
    <scope>NUCLEOTIDE SEQUENCE [LARGE SCALE GENOMIC DNA]</scope>
    <source>
        <strain evidence="6 7">LMG 29247</strain>
    </source>
</reference>
<evidence type="ECO:0000313" key="6">
    <source>
        <dbReference type="EMBL" id="MFC6768253.1"/>
    </source>
</evidence>
<dbReference type="Proteomes" id="UP001596383">
    <property type="component" value="Unassembled WGS sequence"/>
</dbReference>
<keyword evidence="7" id="KW-1185">Reference proteome</keyword>
<evidence type="ECO:0000256" key="3">
    <source>
        <dbReference type="ARBA" id="ARBA00022741"/>
    </source>
</evidence>
<dbReference type="GO" id="GO:0005524">
    <property type="term" value="F:ATP binding"/>
    <property type="evidence" value="ECO:0007669"/>
    <property type="project" value="UniProtKB-KW"/>
</dbReference>
<proteinExistence type="inferred from homology"/>
<name>A0ABD5ST35_9EURY</name>
<protein>
    <submittedName>
        <fullName evidence="6">AMP-binding protein</fullName>
    </submittedName>
</protein>
<dbReference type="EMBL" id="JBHSWV010000514">
    <property type="protein sequence ID" value="MFC6768253.1"/>
    <property type="molecule type" value="Genomic_DNA"/>
</dbReference>
<feature type="non-terminal residue" evidence="6">
    <location>
        <position position="149"/>
    </location>
</feature>
<dbReference type="Pfam" id="PF00501">
    <property type="entry name" value="AMP-binding"/>
    <property type="match status" value="1"/>
</dbReference>
<dbReference type="PANTHER" id="PTHR43605:SF10">
    <property type="entry name" value="ACYL-COA SYNTHETASE MEDIUM CHAIN FAMILY MEMBER 3"/>
    <property type="match status" value="1"/>
</dbReference>
<evidence type="ECO:0000259" key="5">
    <source>
        <dbReference type="Pfam" id="PF00501"/>
    </source>
</evidence>
<keyword evidence="4" id="KW-0067">ATP-binding</keyword>
<comment type="caution">
    <text evidence="6">The sequence shown here is derived from an EMBL/GenBank/DDBJ whole genome shotgun (WGS) entry which is preliminary data.</text>
</comment>
<dbReference type="RefSeq" id="WP_273741057.1">
    <property type="nucleotide sequence ID" value="NZ_JAQIVI010000514.1"/>
</dbReference>
<organism evidence="6 7">
    <name type="scientific">Natrinema soli</name>
    <dbReference type="NCBI Taxonomy" id="1930624"/>
    <lineage>
        <taxon>Archaea</taxon>
        <taxon>Methanobacteriati</taxon>
        <taxon>Methanobacteriota</taxon>
        <taxon>Stenosarchaea group</taxon>
        <taxon>Halobacteria</taxon>
        <taxon>Halobacteriales</taxon>
        <taxon>Natrialbaceae</taxon>
        <taxon>Natrinema</taxon>
    </lineage>
</organism>
<comment type="similarity">
    <text evidence="1">Belongs to the ATP-dependent AMP-binding enzyme family.</text>
</comment>
<dbReference type="SUPFAM" id="SSF56801">
    <property type="entry name" value="Acetyl-CoA synthetase-like"/>
    <property type="match status" value="1"/>
</dbReference>
<dbReference type="InterPro" id="IPR000873">
    <property type="entry name" value="AMP-dep_synth/lig_dom"/>
</dbReference>
<evidence type="ECO:0000313" key="7">
    <source>
        <dbReference type="Proteomes" id="UP001596383"/>
    </source>
</evidence>
<gene>
    <name evidence="6" type="ORF">ACFQE6_25595</name>
</gene>
<sequence>MLYDSIYDAVADRHESGMGWDEHVHVGDEESLNIAEEALGRHANSDETGLRIRDFERGETEVYTFAELAAAANRVSNYLVEHTERGDRVGAMLPTRLELYAVVFGTIAAGRIYLPLAPVFGPDALNYRLEDSGAAALFTTSEGCEVVDG</sequence>
<accession>A0ABD5ST35</accession>
<keyword evidence="2" id="KW-0436">Ligase</keyword>
<dbReference type="Gene3D" id="3.40.50.12780">
    <property type="entry name" value="N-terminal domain of ligase-like"/>
    <property type="match status" value="1"/>
</dbReference>
<dbReference type="InterPro" id="IPR051087">
    <property type="entry name" value="Mitochondrial_ACSM"/>
</dbReference>
<feature type="domain" description="AMP-dependent synthetase/ligase" evidence="5">
    <location>
        <begin position="58"/>
        <end position="144"/>
    </location>
</feature>
<dbReference type="AlphaFoldDB" id="A0ABD5ST35"/>
<dbReference type="PANTHER" id="PTHR43605">
    <property type="entry name" value="ACYL-COENZYME A SYNTHETASE"/>
    <property type="match status" value="1"/>
</dbReference>
<evidence type="ECO:0000256" key="2">
    <source>
        <dbReference type="ARBA" id="ARBA00022598"/>
    </source>
</evidence>
<evidence type="ECO:0000256" key="4">
    <source>
        <dbReference type="ARBA" id="ARBA00022840"/>
    </source>
</evidence>
<keyword evidence="3" id="KW-0547">Nucleotide-binding</keyword>
<evidence type="ECO:0000256" key="1">
    <source>
        <dbReference type="ARBA" id="ARBA00006432"/>
    </source>
</evidence>
<dbReference type="GO" id="GO:0016877">
    <property type="term" value="F:ligase activity, forming carbon-sulfur bonds"/>
    <property type="evidence" value="ECO:0007669"/>
    <property type="project" value="UniProtKB-ARBA"/>
</dbReference>